<evidence type="ECO:0000313" key="4">
    <source>
        <dbReference type="Proteomes" id="UP000653454"/>
    </source>
</evidence>
<dbReference type="EMBL" id="CAJHNJ030000068">
    <property type="protein sequence ID" value="CAG9133818.1"/>
    <property type="molecule type" value="Genomic_DNA"/>
</dbReference>
<keyword evidence="4" id="KW-1185">Reference proteome</keyword>
<accession>A0A8S4G4A1</accession>
<feature type="compositionally biased region" description="Basic and acidic residues" evidence="1">
    <location>
        <begin position="100"/>
        <end position="120"/>
    </location>
</feature>
<gene>
    <name evidence="3" type="ORF">PLXY2_LOCUS12109</name>
</gene>
<reference evidence="3" key="1">
    <citation type="submission" date="2020-11" db="EMBL/GenBank/DDBJ databases">
        <authorList>
            <person name="Whiteford S."/>
        </authorList>
    </citation>
    <scope>NUCLEOTIDE SEQUENCE</scope>
</reference>
<evidence type="ECO:0000256" key="2">
    <source>
        <dbReference type="SAM" id="SignalP"/>
    </source>
</evidence>
<protein>
    <submittedName>
        <fullName evidence="3">(diamondback moth) hypothetical protein</fullName>
    </submittedName>
</protein>
<feature type="signal peptide" evidence="2">
    <location>
        <begin position="1"/>
        <end position="20"/>
    </location>
</feature>
<comment type="caution">
    <text evidence="3">The sequence shown here is derived from an EMBL/GenBank/DDBJ whole genome shotgun (WGS) entry which is preliminary data.</text>
</comment>
<evidence type="ECO:0000256" key="1">
    <source>
        <dbReference type="SAM" id="MobiDB-lite"/>
    </source>
</evidence>
<feature type="region of interest" description="Disordered" evidence="1">
    <location>
        <begin position="58"/>
        <end position="120"/>
    </location>
</feature>
<feature type="chain" id="PRO_5035830265" evidence="2">
    <location>
        <begin position="21"/>
        <end position="120"/>
    </location>
</feature>
<sequence>MIFLYSAVLFSLYIPKFVSGRPSPGSAPVTTYEYLMNFHYVPDTGVQKSVEIKNEIEDQEIVPLEDTTNQPPFSNEENQLAEDDDYEYNHTSQMQRQKAKTSEYRRPTTQKEPRYQIDDY</sequence>
<name>A0A8S4G4A1_PLUXY</name>
<feature type="compositionally biased region" description="Polar residues" evidence="1">
    <location>
        <begin position="66"/>
        <end position="78"/>
    </location>
</feature>
<proteinExistence type="predicted"/>
<keyword evidence="2" id="KW-0732">Signal</keyword>
<evidence type="ECO:0000313" key="3">
    <source>
        <dbReference type="EMBL" id="CAG9133818.1"/>
    </source>
</evidence>
<organism evidence="3 4">
    <name type="scientific">Plutella xylostella</name>
    <name type="common">Diamondback moth</name>
    <name type="synonym">Plutella maculipennis</name>
    <dbReference type="NCBI Taxonomy" id="51655"/>
    <lineage>
        <taxon>Eukaryota</taxon>
        <taxon>Metazoa</taxon>
        <taxon>Ecdysozoa</taxon>
        <taxon>Arthropoda</taxon>
        <taxon>Hexapoda</taxon>
        <taxon>Insecta</taxon>
        <taxon>Pterygota</taxon>
        <taxon>Neoptera</taxon>
        <taxon>Endopterygota</taxon>
        <taxon>Lepidoptera</taxon>
        <taxon>Glossata</taxon>
        <taxon>Ditrysia</taxon>
        <taxon>Yponomeutoidea</taxon>
        <taxon>Plutellidae</taxon>
        <taxon>Plutella</taxon>
    </lineage>
</organism>
<dbReference type="Proteomes" id="UP000653454">
    <property type="component" value="Unassembled WGS sequence"/>
</dbReference>
<dbReference type="AlphaFoldDB" id="A0A8S4G4A1"/>